<reference evidence="3" key="1">
    <citation type="submission" date="2017-12" db="EMBL/GenBank/DDBJ databases">
        <title>Gene loss provides genomic basis for host adaptation in cereal stripe rust fungi.</title>
        <authorList>
            <person name="Xia C."/>
        </authorList>
    </citation>
    <scope>NUCLEOTIDE SEQUENCE [LARGE SCALE GENOMIC DNA]</scope>
    <source>
        <strain evidence="3">93-210</strain>
    </source>
</reference>
<keyword evidence="2" id="KW-0812">Transmembrane</keyword>
<keyword evidence="2" id="KW-0472">Membrane</keyword>
<proteinExistence type="predicted"/>
<feature type="compositionally biased region" description="Polar residues" evidence="1">
    <location>
        <begin position="44"/>
        <end position="60"/>
    </location>
</feature>
<feature type="compositionally biased region" description="Low complexity" evidence="1">
    <location>
        <begin position="1"/>
        <end position="12"/>
    </location>
</feature>
<protein>
    <recommendedName>
        <fullName evidence="5">Glycosyl transferase 64 domain-containing protein</fullName>
    </recommendedName>
</protein>
<name>A0A2S4VLD5_9BASI</name>
<feature type="compositionally biased region" description="Polar residues" evidence="1">
    <location>
        <begin position="21"/>
        <end position="37"/>
    </location>
</feature>
<keyword evidence="4" id="KW-1185">Reference proteome</keyword>
<feature type="region of interest" description="Disordered" evidence="1">
    <location>
        <begin position="169"/>
        <end position="195"/>
    </location>
</feature>
<feature type="region of interest" description="Disordered" evidence="1">
    <location>
        <begin position="447"/>
        <end position="468"/>
    </location>
</feature>
<gene>
    <name evidence="3" type="ORF">PSTT_06191</name>
</gene>
<evidence type="ECO:0000313" key="3">
    <source>
        <dbReference type="EMBL" id="POW10345.1"/>
    </source>
</evidence>
<keyword evidence="2" id="KW-1133">Transmembrane helix</keyword>
<evidence type="ECO:0000256" key="2">
    <source>
        <dbReference type="SAM" id="Phobius"/>
    </source>
</evidence>
<dbReference type="PANTHER" id="PTHR33604:SF3">
    <property type="entry name" value="OSJNBA0004B13.7 PROTEIN"/>
    <property type="match status" value="1"/>
</dbReference>
<organism evidence="3 4">
    <name type="scientific">Puccinia striiformis</name>
    <dbReference type="NCBI Taxonomy" id="27350"/>
    <lineage>
        <taxon>Eukaryota</taxon>
        <taxon>Fungi</taxon>
        <taxon>Dikarya</taxon>
        <taxon>Basidiomycota</taxon>
        <taxon>Pucciniomycotina</taxon>
        <taxon>Pucciniomycetes</taxon>
        <taxon>Pucciniales</taxon>
        <taxon>Pucciniaceae</taxon>
        <taxon>Puccinia</taxon>
    </lineage>
</organism>
<dbReference type="AlphaFoldDB" id="A0A2S4VLD5"/>
<evidence type="ECO:0000256" key="1">
    <source>
        <dbReference type="SAM" id="MobiDB-lite"/>
    </source>
</evidence>
<feature type="compositionally biased region" description="Acidic residues" evidence="1">
    <location>
        <begin position="566"/>
        <end position="580"/>
    </location>
</feature>
<dbReference type="Proteomes" id="UP000239156">
    <property type="component" value="Unassembled WGS sequence"/>
</dbReference>
<dbReference type="PANTHER" id="PTHR33604">
    <property type="entry name" value="OSJNBA0004B13.7 PROTEIN"/>
    <property type="match status" value="1"/>
</dbReference>
<dbReference type="VEuPathDB" id="FungiDB:PSHT_02875"/>
<dbReference type="VEuPathDB" id="FungiDB:PSTT_06191"/>
<feature type="region of interest" description="Disordered" evidence="1">
    <location>
        <begin position="543"/>
        <end position="580"/>
    </location>
</feature>
<feature type="region of interest" description="Disordered" evidence="1">
    <location>
        <begin position="1"/>
        <end position="60"/>
    </location>
</feature>
<dbReference type="EMBL" id="PKSL01000047">
    <property type="protein sequence ID" value="POW10345.1"/>
    <property type="molecule type" value="Genomic_DNA"/>
</dbReference>
<dbReference type="InterPro" id="IPR029044">
    <property type="entry name" value="Nucleotide-diphossugar_trans"/>
</dbReference>
<feature type="transmembrane region" description="Helical" evidence="2">
    <location>
        <begin position="129"/>
        <end position="148"/>
    </location>
</feature>
<evidence type="ECO:0000313" key="4">
    <source>
        <dbReference type="Proteomes" id="UP000239156"/>
    </source>
</evidence>
<accession>A0A2S4VLD5</accession>
<dbReference type="Gene3D" id="3.90.550.10">
    <property type="entry name" value="Spore Coat Polysaccharide Biosynthesis Protein SpsA, Chain A"/>
    <property type="match status" value="1"/>
</dbReference>
<sequence length="832" mass="94741">MYPSSQHSSEQQQHQHHPRRQTSLLCTTESISFSNTQDVRDRSTQIQRASQSETDLNLLDSNNPATGYDQWAFPSPAGGSSNIRLPASASSFQKTFNHQHHQPLYPERWPKKSRLVHSKNHSRHPCRRWSLIIVIITPLTCFAIILLIRPSAIFQSDSQERTMINSDRLGKTNTVPTDPVSNTLKNVSSSPTTQDRTSSLSLNILLFSNPSLDPARSLDRIFSFLDAGPVYSLVITPERLHARHDRRHHPCSRRRFPIAQFGQDVAYGRRRGCTQPVPDCRRRRRLSRSSAVRHGLYLSPGPSLCRLPPFVLPTRRWPEIDPASHKEFSSPLQLAFFLATHLKWPSLVLPLETQTPDYHYLSEICHDSIRQLSEMRSQEQDENGEDKEEDVDQILRGHLQASVGILITQTDIDRPGSSSNEDTDWLTLMCKLIERFDAEIYLLSSYQDGTDGSEDQEQREQEDVEESVRGWMKGCSRAADLIVHYLKPLSSDTSFTTSHSHSSPILEQIDQLMDTQSSLELLFYRFQDFDPLRLPDRFIRTFAHQQQQRRQQEDSSFDGAGKSLEDQEDLEDDQDEDEQDECVLIGLPSDEVMAADWILGLDIQALKQWHKPKVDISVITNDRSSSLSRLLDSLERAAYYGDAVNLVINMEQTADQLTRKLVEGFEWKHGSKTVRKRIIQGGLLPAVVESWYPSSAYDSYGVLLEDDVEVSGYFYGWLKFALLEYRYSGRPAGSIYGISLYQPQHSELRPEGRRPFHAPVLLAGLGVHPTTLPYASQVPCSWGALFFPETWTDFERYLTFRLADKLPGLSLNQPVIPSPIRSIAGQRAGRST</sequence>
<comment type="caution">
    <text evidence="3">The sequence shown here is derived from an EMBL/GenBank/DDBJ whole genome shotgun (WGS) entry which is preliminary data.</text>
</comment>
<evidence type="ECO:0008006" key="5">
    <source>
        <dbReference type="Google" id="ProtNLM"/>
    </source>
</evidence>